<sequence>MNPVCGSPATGLSLAAAREEEDKKRRGEGRRKRRRSNKREKRGRIERTLTRPDLAPPSLDDPDPRVTTRRWLEQRKRRSPSSPRLRFYDFLVAFFADGQRRLWPLTSSSNVADVEMKETAFFSASEDLDTSRFGGALPRRFRSRSKCICKRYDQSGQRVGLPQYLYSLKGVREVRGQGRRGSDTQKDKRQSEWRWIGGVSQCRRGRSTDREERDVDARYRIVVPWAWQRHVLVVKGAEEVENAEANSKYHDKVEGQRLRNFIRPISVGCCSSI</sequence>
<reference evidence="2 3" key="1">
    <citation type="journal article" date="2014" name="Agronomy (Basel)">
        <title>A Draft Genome Sequence for Ensete ventricosum, the Drought-Tolerant Tree Against Hunger.</title>
        <authorList>
            <person name="Harrison J."/>
            <person name="Moore K.A."/>
            <person name="Paszkiewicz K."/>
            <person name="Jones T."/>
            <person name="Grant M."/>
            <person name="Ambacheew D."/>
            <person name="Muzemil S."/>
            <person name="Studholme D.J."/>
        </authorList>
    </citation>
    <scope>NUCLEOTIDE SEQUENCE [LARGE SCALE GENOMIC DNA]</scope>
</reference>
<feature type="compositionally biased region" description="Basic and acidic residues" evidence="1">
    <location>
        <begin position="62"/>
        <end position="74"/>
    </location>
</feature>
<gene>
    <name evidence="2" type="ORF">B296_00028975</name>
</gene>
<organism evidence="2 3">
    <name type="scientific">Ensete ventricosum</name>
    <name type="common">Abyssinian banana</name>
    <name type="synonym">Musa ensete</name>
    <dbReference type="NCBI Taxonomy" id="4639"/>
    <lineage>
        <taxon>Eukaryota</taxon>
        <taxon>Viridiplantae</taxon>
        <taxon>Streptophyta</taxon>
        <taxon>Embryophyta</taxon>
        <taxon>Tracheophyta</taxon>
        <taxon>Spermatophyta</taxon>
        <taxon>Magnoliopsida</taxon>
        <taxon>Liliopsida</taxon>
        <taxon>Zingiberales</taxon>
        <taxon>Musaceae</taxon>
        <taxon>Ensete</taxon>
    </lineage>
</organism>
<feature type="compositionally biased region" description="Basic residues" evidence="1">
    <location>
        <begin position="26"/>
        <end position="42"/>
    </location>
</feature>
<dbReference type="EMBL" id="AMZH03005529">
    <property type="protein sequence ID" value="RRT66189.1"/>
    <property type="molecule type" value="Genomic_DNA"/>
</dbReference>
<comment type="caution">
    <text evidence="2">The sequence shown here is derived from an EMBL/GenBank/DDBJ whole genome shotgun (WGS) entry which is preliminary data.</text>
</comment>
<proteinExistence type="predicted"/>
<evidence type="ECO:0000256" key="1">
    <source>
        <dbReference type="SAM" id="MobiDB-lite"/>
    </source>
</evidence>
<evidence type="ECO:0000313" key="3">
    <source>
        <dbReference type="Proteomes" id="UP000287651"/>
    </source>
</evidence>
<evidence type="ECO:0000313" key="2">
    <source>
        <dbReference type="EMBL" id="RRT66189.1"/>
    </source>
</evidence>
<dbReference type="Proteomes" id="UP000287651">
    <property type="component" value="Unassembled WGS sequence"/>
</dbReference>
<name>A0A426ZQB3_ENSVE</name>
<protein>
    <submittedName>
        <fullName evidence="2">Uncharacterized protein</fullName>
    </submittedName>
</protein>
<dbReference type="AlphaFoldDB" id="A0A426ZQB3"/>
<accession>A0A426ZQB3</accession>
<feature type="region of interest" description="Disordered" evidence="1">
    <location>
        <begin position="1"/>
        <end position="77"/>
    </location>
</feature>